<dbReference type="EMBL" id="OU900099">
    <property type="protein sequence ID" value="CAG9862916.1"/>
    <property type="molecule type" value="Genomic_DNA"/>
</dbReference>
<comment type="subcellular location">
    <subcellularLocation>
        <location evidence="3">Mitochondrion inner membrane</location>
        <topology evidence="3">Peripheral membrane protein</topology>
    </subcellularLocation>
    <subcellularLocation>
        <location evidence="2">Mitochondrion intermembrane space</location>
    </subcellularLocation>
</comment>
<evidence type="ECO:0000256" key="1">
    <source>
        <dbReference type="ARBA" id="ARBA00003195"/>
    </source>
</evidence>
<protein>
    <recommendedName>
        <fullName evidence="16">NADH dehydrogenase [ubiquinone] iron-sulfur protein 5</fullName>
    </recommendedName>
</protein>
<evidence type="ECO:0000256" key="4">
    <source>
        <dbReference type="ARBA" id="ARBA00007372"/>
    </source>
</evidence>
<dbReference type="Proteomes" id="UP001153712">
    <property type="component" value="Chromosome 6"/>
</dbReference>
<dbReference type="Pfam" id="PF10200">
    <property type="entry name" value="Ndufs5"/>
    <property type="match status" value="1"/>
</dbReference>
<evidence type="ECO:0000256" key="8">
    <source>
        <dbReference type="ARBA" id="ARBA00022982"/>
    </source>
</evidence>
<evidence type="ECO:0000256" key="2">
    <source>
        <dbReference type="ARBA" id="ARBA00004569"/>
    </source>
</evidence>
<evidence type="ECO:0008006" key="16">
    <source>
        <dbReference type="Google" id="ProtNLM"/>
    </source>
</evidence>
<evidence type="ECO:0000256" key="13">
    <source>
        <dbReference type="SAM" id="MobiDB-lite"/>
    </source>
</evidence>
<dbReference type="PANTHER" id="PTHR21268">
    <property type="entry name" value="NADH DEHYDROGENASE [UBIQUINONE] IRON-SULFUR PROTEIN 5"/>
    <property type="match status" value="1"/>
</dbReference>
<dbReference type="PANTHER" id="PTHR21268:SF2">
    <property type="entry name" value="NADH DEHYDROGENASE [UBIQUINONE] IRON-SULFUR PROTEIN 5"/>
    <property type="match status" value="1"/>
</dbReference>
<keyword evidence="10" id="KW-0472">Membrane</keyword>
<proteinExistence type="inferred from homology"/>
<evidence type="ECO:0000256" key="7">
    <source>
        <dbReference type="ARBA" id="ARBA00022792"/>
    </source>
</evidence>
<evidence type="ECO:0000256" key="6">
    <source>
        <dbReference type="ARBA" id="ARBA00022660"/>
    </source>
</evidence>
<keyword evidence="5" id="KW-0813">Transport</keyword>
<comment type="function">
    <text evidence="1">Accessory subunit of the mitochondrial membrane respiratory chain NADH dehydrogenase (Complex I), that is believed not to be involved in catalysis. Complex I functions in the transfer of electrons from NADH to the respiratory chain. The immediate electron acceptor for the enzyme is believed to be ubiquinone.</text>
</comment>
<reference evidence="14" key="1">
    <citation type="submission" date="2022-01" db="EMBL/GenBank/DDBJ databases">
        <authorList>
            <person name="King R."/>
        </authorList>
    </citation>
    <scope>NUCLEOTIDE SEQUENCE</scope>
</reference>
<evidence type="ECO:0000256" key="9">
    <source>
        <dbReference type="ARBA" id="ARBA00023128"/>
    </source>
</evidence>
<dbReference type="PROSITE" id="PS51808">
    <property type="entry name" value="CHCH"/>
    <property type="match status" value="1"/>
</dbReference>
<comment type="similarity">
    <text evidence="4">Belongs to the complex I NDUFS5 subunit family.</text>
</comment>
<keyword evidence="6" id="KW-0679">Respiratory chain</keyword>
<evidence type="ECO:0000256" key="12">
    <source>
        <dbReference type="PIRSR" id="PIRSR619342-50"/>
    </source>
</evidence>
<feature type="compositionally biased region" description="Basic and acidic residues" evidence="13">
    <location>
        <begin position="78"/>
        <end position="92"/>
    </location>
</feature>
<feature type="disulfide bond" evidence="12">
    <location>
        <begin position="27"/>
        <end position="60"/>
    </location>
</feature>
<keyword evidence="8" id="KW-0249">Electron transport</keyword>
<dbReference type="GO" id="GO:0005758">
    <property type="term" value="C:mitochondrial intermembrane space"/>
    <property type="evidence" value="ECO:0007669"/>
    <property type="project" value="UniProtKB-SubCell"/>
</dbReference>
<gene>
    <name evidence="14" type="ORF">PHYEVI_LOCUS9220</name>
</gene>
<accession>A0A9N9TT59</accession>
<name>A0A9N9TT59_PHYSR</name>
<organism evidence="14 15">
    <name type="scientific">Phyllotreta striolata</name>
    <name type="common">Striped flea beetle</name>
    <name type="synonym">Crioceris striolata</name>
    <dbReference type="NCBI Taxonomy" id="444603"/>
    <lineage>
        <taxon>Eukaryota</taxon>
        <taxon>Metazoa</taxon>
        <taxon>Ecdysozoa</taxon>
        <taxon>Arthropoda</taxon>
        <taxon>Hexapoda</taxon>
        <taxon>Insecta</taxon>
        <taxon>Pterygota</taxon>
        <taxon>Neoptera</taxon>
        <taxon>Endopterygota</taxon>
        <taxon>Coleoptera</taxon>
        <taxon>Polyphaga</taxon>
        <taxon>Cucujiformia</taxon>
        <taxon>Chrysomeloidea</taxon>
        <taxon>Chrysomelidae</taxon>
        <taxon>Galerucinae</taxon>
        <taxon>Alticini</taxon>
        <taxon>Phyllotreta</taxon>
    </lineage>
</organism>
<dbReference type="OrthoDB" id="9992197at2759"/>
<feature type="disulfide bond" evidence="12">
    <location>
        <begin position="37"/>
        <end position="50"/>
    </location>
</feature>
<keyword evidence="15" id="KW-1185">Reference proteome</keyword>
<evidence type="ECO:0000256" key="3">
    <source>
        <dbReference type="ARBA" id="ARBA00004637"/>
    </source>
</evidence>
<evidence type="ECO:0000256" key="5">
    <source>
        <dbReference type="ARBA" id="ARBA00022448"/>
    </source>
</evidence>
<evidence type="ECO:0000256" key="11">
    <source>
        <dbReference type="ARBA" id="ARBA00023157"/>
    </source>
</evidence>
<feature type="region of interest" description="Disordered" evidence="13">
    <location>
        <begin position="78"/>
        <end position="101"/>
    </location>
</feature>
<dbReference type="GO" id="GO:0005743">
    <property type="term" value="C:mitochondrial inner membrane"/>
    <property type="evidence" value="ECO:0007669"/>
    <property type="project" value="UniProtKB-SubCell"/>
</dbReference>
<dbReference type="InterPro" id="IPR019342">
    <property type="entry name" value="NADH_UbQ_OxRdtase_FeS-su5"/>
</dbReference>
<keyword evidence="7" id="KW-0999">Mitochondrion inner membrane</keyword>
<keyword evidence="9" id="KW-0496">Mitochondrion</keyword>
<evidence type="ECO:0000313" key="14">
    <source>
        <dbReference type="EMBL" id="CAG9862916.1"/>
    </source>
</evidence>
<dbReference type="AlphaFoldDB" id="A0A9N9TT59"/>
<keyword evidence="11 12" id="KW-1015">Disulfide bond</keyword>
<sequence length="101" mass="11582">MSVSPWLKSPFTDLTGALVSHQWYGKCADLELKVMDCLEAHGLNKGVQVCKDIMDDFKECAYRAKQQKRYTAMVKERERQYAAGERTKEDRYAPGPPTDSY</sequence>
<evidence type="ECO:0000313" key="15">
    <source>
        <dbReference type="Proteomes" id="UP001153712"/>
    </source>
</evidence>
<evidence type="ECO:0000256" key="10">
    <source>
        <dbReference type="ARBA" id="ARBA00023136"/>
    </source>
</evidence>